<protein>
    <submittedName>
        <fullName evidence="2">Uncharacterized protein</fullName>
    </submittedName>
</protein>
<proteinExistence type="predicted"/>
<feature type="region of interest" description="Disordered" evidence="1">
    <location>
        <begin position="191"/>
        <end position="220"/>
    </location>
</feature>
<reference evidence="2" key="1">
    <citation type="submission" date="2019-09" db="EMBL/GenBank/DDBJ databases">
        <title>Organ-specific transcriptomic study of the physiology of the cattle tick, Rhipicephalus microplus.</title>
        <authorList>
            <person name="Tirloni L."/>
            <person name="Braz G."/>
            <person name="Gandara A.C.P."/>
            <person name="Sabadin G.A."/>
            <person name="da Silva R.M."/>
            <person name="Guizzo M.G."/>
            <person name="Machado J.A."/>
            <person name="Costa E.P."/>
            <person name="Gomes H.F."/>
            <person name="Moraes J."/>
            <person name="Mota M.B.S."/>
            <person name="Mesquita R.D."/>
            <person name="Alvarenga P.H."/>
            <person name="Alves F."/>
            <person name="Seixas A."/>
            <person name="da Fonseca R.N."/>
            <person name="Fogaca A."/>
            <person name="Logullo C."/>
            <person name="Tanaka A."/>
            <person name="Daffre S."/>
            <person name="Termignoni C."/>
            <person name="Vaz I.S.Jr."/>
            <person name="Oliveira P.L."/>
            <person name="Ribeiro J.M."/>
        </authorList>
    </citation>
    <scope>NUCLEOTIDE SEQUENCE</scope>
    <source>
        <strain evidence="2">Porto Alegre</strain>
    </source>
</reference>
<accession>A0A6M2CR03</accession>
<sequence length="456" mass="51630">MQSKCLVTYGDRNVAVAFDEPWTGRDLIEHLKGLDMFSEVDASAIGLTRFDEDFDVFVDITEVDVIENKSRIKVRLTSQVRIADVLEESAQPSQPARTGAYCLPDVPPDIAWMVKCHQPGQYFVGRSRVLQWLHHDLYLYDMYPGKLYTEAARALITRFPNLADVAGTGYDSWREALRFKAKYERKKMKALTKENTERIPRKKKPTEDECTAPRRTERPSAAVLADAEDAETIAGHVLAMTKEVAKARPDMAYIEDCMSRTLPSRREWVSQDSPSVDDIIKKYPALLIGSIVQLEFRLLTKVPIMEKLEEFLGPASGKIVKIARQKRHMQKFLEDLDAVLVDASEDASEEVMLTAAICVLPAMVKERMDAFICKFDPTKTHYVPTVTFMGNVLTSDAFAVRLEDIEIAEKSLLAAISTQMALYWATNIVFDKKAQRTFDVLSRALKVKSGHYGQHH</sequence>
<dbReference type="PANTHER" id="PTHR31025">
    <property type="entry name" value="SI:CH211-196P9.1-RELATED"/>
    <property type="match status" value="1"/>
</dbReference>
<dbReference type="AlphaFoldDB" id="A0A6M2CR03"/>
<evidence type="ECO:0000256" key="1">
    <source>
        <dbReference type="SAM" id="MobiDB-lite"/>
    </source>
</evidence>
<dbReference type="OrthoDB" id="6513947at2759"/>
<organism evidence="2">
    <name type="scientific">Rhipicephalus microplus</name>
    <name type="common">Cattle tick</name>
    <name type="synonym">Boophilus microplus</name>
    <dbReference type="NCBI Taxonomy" id="6941"/>
    <lineage>
        <taxon>Eukaryota</taxon>
        <taxon>Metazoa</taxon>
        <taxon>Ecdysozoa</taxon>
        <taxon>Arthropoda</taxon>
        <taxon>Chelicerata</taxon>
        <taxon>Arachnida</taxon>
        <taxon>Acari</taxon>
        <taxon>Parasitiformes</taxon>
        <taxon>Ixodida</taxon>
        <taxon>Ixodoidea</taxon>
        <taxon>Ixodidae</taxon>
        <taxon>Rhipicephalinae</taxon>
        <taxon>Rhipicephalus</taxon>
        <taxon>Boophilus</taxon>
    </lineage>
</organism>
<feature type="compositionally biased region" description="Basic and acidic residues" evidence="1">
    <location>
        <begin position="191"/>
        <end position="218"/>
    </location>
</feature>
<dbReference type="PANTHER" id="PTHR31025:SF9">
    <property type="entry name" value="SI:DKEY-286J15.1"/>
    <property type="match status" value="1"/>
</dbReference>
<name>A0A6M2CR03_RHIMP</name>
<evidence type="ECO:0000313" key="2">
    <source>
        <dbReference type="EMBL" id="NOV35980.1"/>
    </source>
</evidence>
<dbReference type="EMBL" id="GHWJ01003243">
    <property type="protein sequence ID" value="NOV35980.1"/>
    <property type="molecule type" value="Transcribed_RNA"/>
</dbReference>
<dbReference type="VEuPathDB" id="VectorBase:LOC119184013"/>